<dbReference type="EMBL" id="JACCAC010000001">
    <property type="protein sequence ID" value="NYG53870.1"/>
    <property type="molecule type" value="Genomic_DNA"/>
</dbReference>
<name>A0A7Y9RTU3_9ACTN</name>
<keyword evidence="4" id="KW-1185">Reference proteome</keyword>
<feature type="domain" description="Amine oxidase" evidence="2">
    <location>
        <begin position="124"/>
        <end position="350"/>
    </location>
</feature>
<evidence type="ECO:0000256" key="1">
    <source>
        <dbReference type="SAM" id="MobiDB-lite"/>
    </source>
</evidence>
<organism evidence="3 4">
    <name type="scientific">Nocardioides perillae</name>
    <dbReference type="NCBI Taxonomy" id="1119534"/>
    <lineage>
        <taxon>Bacteria</taxon>
        <taxon>Bacillati</taxon>
        <taxon>Actinomycetota</taxon>
        <taxon>Actinomycetes</taxon>
        <taxon>Propionibacteriales</taxon>
        <taxon>Nocardioidaceae</taxon>
        <taxon>Nocardioides</taxon>
    </lineage>
</organism>
<dbReference type="Gene3D" id="3.90.660.10">
    <property type="match status" value="1"/>
</dbReference>
<proteinExistence type="predicted"/>
<dbReference type="Proteomes" id="UP000544110">
    <property type="component" value="Unassembled WGS sequence"/>
</dbReference>
<dbReference type="InterPro" id="IPR036188">
    <property type="entry name" value="FAD/NAD-bd_sf"/>
</dbReference>
<gene>
    <name evidence="3" type="ORF">BJ989_000174</name>
</gene>
<comment type="caution">
    <text evidence="3">The sequence shown here is derived from an EMBL/GenBank/DDBJ whole genome shotgun (WGS) entry which is preliminary data.</text>
</comment>
<dbReference type="Pfam" id="PF13450">
    <property type="entry name" value="NAD_binding_8"/>
    <property type="match status" value="1"/>
</dbReference>
<feature type="region of interest" description="Disordered" evidence="1">
    <location>
        <begin position="1"/>
        <end position="20"/>
    </location>
</feature>
<dbReference type="GO" id="GO:0016491">
    <property type="term" value="F:oxidoreductase activity"/>
    <property type="evidence" value="ECO:0007669"/>
    <property type="project" value="InterPro"/>
</dbReference>
<dbReference type="AlphaFoldDB" id="A0A7Y9RTU3"/>
<dbReference type="Gene3D" id="3.50.50.60">
    <property type="entry name" value="FAD/NAD(P)-binding domain"/>
    <property type="match status" value="1"/>
</dbReference>
<sequence length="361" mass="37457">MSTPADDRPTTAPRATAAPSADAPVVVVGAGLAGVACARAVAAAGHPVELVDRGRRIGGRMASRRFDGRPVDTGASYFTVSDPRFAAVVDRWEAAGLARPWTDTFHVLEAGAPPRLASGPVRWATPGGLRTLVEDLAAPFEVRQAEVERVDLAAADHGAHDGAGEGAAAGLLVDGRPASAVALAMPDEQARRLLGTGLAAEAEQLRRPSEPVLALVAWWPERCWGDDLLAATGRPLDGAFVNGDPDVAWIADDGRRRADDAPVLVAHTTPERAARHLADPASAGPAVLAALQRLLGIPDEPAGHHVHRWSLARPVGERDAAYLLSSRRLGVCGDGWGPVSKVEGAWLSGTALGEALVAALP</sequence>
<accession>A0A7Y9RTU3</accession>
<evidence type="ECO:0000259" key="2">
    <source>
        <dbReference type="Pfam" id="PF01593"/>
    </source>
</evidence>
<dbReference type="Pfam" id="PF01593">
    <property type="entry name" value="Amino_oxidase"/>
    <property type="match status" value="1"/>
</dbReference>
<dbReference type="RefSeq" id="WP_179516612.1">
    <property type="nucleotide sequence ID" value="NZ_JACCAC010000001.1"/>
</dbReference>
<dbReference type="PANTHER" id="PTHR16128">
    <property type="entry name" value="FAD/NAD(P)-BINDING OXIDOREDUCTASE FAMILY PROTEIN"/>
    <property type="match status" value="1"/>
</dbReference>
<protein>
    <recommendedName>
        <fullName evidence="2">Amine oxidase domain-containing protein</fullName>
    </recommendedName>
</protein>
<dbReference type="PANTHER" id="PTHR16128:SF5">
    <property type="entry name" value="FAD_NAD(P)-BINDING OXIDOREDUCTASE FAMILY PROTEIN"/>
    <property type="match status" value="1"/>
</dbReference>
<reference evidence="3 4" key="1">
    <citation type="submission" date="2020-07" db="EMBL/GenBank/DDBJ databases">
        <title>Sequencing the genomes of 1000 actinobacteria strains.</title>
        <authorList>
            <person name="Klenk H.-P."/>
        </authorList>
    </citation>
    <scope>NUCLEOTIDE SEQUENCE [LARGE SCALE GENOMIC DNA]</scope>
    <source>
        <strain evidence="3 4">DSM 24552</strain>
    </source>
</reference>
<evidence type="ECO:0000313" key="3">
    <source>
        <dbReference type="EMBL" id="NYG53870.1"/>
    </source>
</evidence>
<evidence type="ECO:0000313" key="4">
    <source>
        <dbReference type="Proteomes" id="UP000544110"/>
    </source>
</evidence>
<feature type="compositionally biased region" description="Low complexity" evidence="1">
    <location>
        <begin position="10"/>
        <end position="20"/>
    </location>
</feature>
<dbReference type="SUPFAM" id="SSF51905">
    <property type="entry name" value="FAD/NAD(P)-binding domain"/>
    <property type="match status" value="1"/>
</dbReference>
<dbReference type="InterPro" id="IPR002937">
    <property type="entry name" value="Amino_oxidase"/>
</dbReference>